<sequence length="105" mass="11335">MCRLPPKTVSANALFYSLPARANTVFVTGRRENGHQRWSPSRHTRTSSAGAQLGSGDLPAKANRVLFLNRAAAGRDRPGGVRNSDLGWLAARGTHAQWPLCAVLD</sequence>
<proteinExistence type="predicted"/>
<accession>A0ABN8IKL7</accession>
<evidence type="ECO:0000313" key="3">
    <source>
        <dbReference type="Proteomes" id="UP000837857"/>
    </source>
</evidence>
<feature type="non-terminal residue" evidence="2">
    <location>
        <position position="105"/>
    </location>
</feature>
<dbReference type="Proteomes" id="UP000837857">
    <property type="component" value="Chromosome 27"/>
</dbReference>
<gene>
    <name evidence="2" type="ORF">IPOD504_LOCUS11083</name>
</gene>
<feature type="region of interest" description="Disordered" evidence="1">
    <location>
        <begin position="31"/>
        <end position="57"/>
    </location>
</feature>
<protein>
    <submittedName>
        <fullName evidence="2">Uncharacterized protein</fullName>
    </submittedName>
</protein>
<name>A0ABN8IKL7_9NEOP</name>
<reference evidence="2" key="1">
    <citation type="submission" date="2022-03" db="EMBL/GenBank/DDBJ databases">
        <authorList>
            <person name="Martin H S."/>
        </authorList>
    </citation>
    <scope>NUCLEOTIDE SEQUENCE</scope>
</reference>
<evidence type="ECO:0000313" key="2">
    <source>
        <dbReference type="EMBL" id="CAH2060520.1"/>
    </source>
</evidence>
<keyword evidence="3" id="KW-1185">Reference proteome</keyword>
<organism evidence="2 3">
    <name type="scientific">Iphiclides podalirius</name>
    <name type="common">scarce swallowtail</name>
    <dbReference type="NCBI Taxonomy" id="110791"/>
    <lineage>
        <taxon>Eukaryota</taxon>
        <taxon>Metazoa</taxon>
        <taxon>Ecdysozoa</taxon>
        <taxon>Arthropoda</taxon>
        <taxon>Hexapoda</taxon>
        <taxon>Insecta</taxon>
        <taxon>Pterygota</taxon>
        <taxon>Neoptera</taxon>
        <taxon>Endopterygota</taxon>
        <taxon>Lepidoptera</taxon>
        <taxon>Glossata</taxon>
        <taxon>Ditrysia</taxon>
        <taxon>Papilionoidea</taxon>
        <taxon>Papilionidae</taxon>
        <taxon>Papilioninae</taxon>
        <taxon>Iphiclides</taxon>
    </lineage>
</organism>
<evidence type="ECO:0000256" key="1">
    <source>
        <dbReference type="SAM" id="MobiDB-lite"/>
    </source>
</evidence>
<dbReference type="EMBL" id="OW152839">
    <property type="protein sequence ID" value="CAH2060520.1"/>
    <property type="molecule type" value="Genomic_DNA"/>
</dbReference>